<organism evidence="1 2">
    <name type="scientific">Phyllobacterium bourgognense</name>
    <dbReference type="NCBI Taxonomy" id="314236"/>
    <lineage>
        <taxon>Bacteria</taxon>
        <taxon>Pseudomonadati</taxon>
        <taxon>Pseudomonadota</taxon>
        <taxon>Alphaproteobacteria</taxon>
        <taxon>Hyphomicrobiales</taxon>
        <taxon>Phyllobacteriaceae</taxon>
        <taxon>Phyllobacterium</taxon>
    </lineage>
</organism>
<protein>
    <submittedName>
        <fullName evidence="1">Uncharacterized protein</fullName>
    </submittedName>
</protein>
<name>A0A368YJR7_9HYPH</name>
<dbReference type="EMBL" id="QPJM01000017">
    <property type="protein sequence ID" value="RCW79556.1"/>
    <property type="molecule type" value="Genomic_DNA"/>
</dbReference>
<keyword evidence="2" id="KW-1185">Reference proteome</keyword>
<dbReference type="Proteomes" id="UP000253324">
    <property type="component" value="Unassembled WGS sequence"/>
</dbReference>
<comment type="caution">
    <text evidence="1">The sequence shown here is derived from an EMBL/GenBank/DDBJ whole genome shotgun (WGS) entry which is preliminary data.</text>
</comment>
<evidence type="ECO:0000313" key="1">
    <source>
        <dbReference type="EMBL" id="RCW79556.1"/>
    </source>
</evidence>
<accession>A0A368YJR7</accession>
<dbReference type="AlphaFoldDB" id="A0A368YJR7"/>
<reference evidence="1 2" key="1">
    <citation type="submission" date="2018-07" db="EMBL/GenBank/DDBJ databases">
        <title>Genomic Encyclopedia of Type Strains, Phase III (KMG-III): the genomes of soil and plant-associated and newly described type strains.</title>
        <authorList>
            <person name="Whitman W."/>
        </authorList>
    </citation>
    <scope>NUCLEOTIDE SEQUENCE [LARGE SCALE GENOMIC DNA]</scope>
    <source>
        <strain evidence="1 2">31-25a</strain>
    </source>
</reference>
<evidence type="ECO:0000313" key="2">
    <source>
        <dbReference type="Proteomes" id="UP000253324"/>
    </source>
</evidence>
<proteinExistence type="predicted"/>
<dbReference type="OrthoDB" id="8454373at2"/>
<sequence length="79" mass="8953">MSEISKDDADAIVKIVLSHSRDYNAFLIVRQATRNAAAFNTLRNMVGCLMAAQSEEILRVVARQYPDIMSRLDELQRPD</sequence>
<dbReference type="RefSeq" id="WP_147274710.1">
    <property type="nucleotide sequence ID" value="NZ_QPJM01000017.1"/>
</dbReference>
<gene>
    <name evidence="1" type="ORF">C7476_11771</name>
</gene>